<feature type="transmembrane region" description="Helical" evidence="7">
    <location>
        <begin position="403"/>
        <end position="427"/>
    </location>
</feature>
<evidence type="ECO:0000256" key="2">
    <source>
        <dbReference type="ARBA" id="ARBA00022448"/>
    </source>
</evidence>
<dbReference type="InterPro" id="IPR020846">
    <property type="entry name" value="MFS_dom"/>
</dbReference>
<feature type="transmembrane region" description="Helical" evidence="7">
    <location>
        <begin position="113"/>
        <end position="134"/>
    </location>
</feature>
<feature type="transmembrane region" description="Helical" evidence="7">
    <location>
        <begin position="206"/>
        <end position="229"/>
    </location>
</feature>
<keyword evidence="6 7" id="KW-0472">Membrane</keyword>
<sequence length="681" mass="70673">MATQVSPCTSPAPTLTRRQINVVFATILLGMLLAALDQTIVSTALPTIVGDLGGAAHVSWVVTAYLITDTIATVLAGKFGDLFGRKLIFQLSAGIFVGASAMCALAQSMSWLVGWRAVQGVGAGGLMVTATALIADVVPLRERGKYQGALGAVFGVTTVIGPLLGGLFTDHLSWHWCFLVNLPIGILVIAIAAKTMPSVRSTGKPVIDYAGIAAISVGAGGLVLATSLGGTEYDWTSTFILGLFVASALGIVAFIVAERRAAEPMLPLHLFKSAVFSLSSIISFVVGFAMLGALTFLPTYLQYVHGVSATSSGLRTLPMVLGLLTASIASGTIVGRTGKYKIFPIVGSALLTVGLLLMSTMDENTGFLRISLFMIVLGVGLGLCMQILVIIVQNTSDYADLGVATSGVTFFRTLGSCFGAAVFGAIYAGHLEKALPPAVIASGLPPAEVTSPAALHSHPADVIAPVVSAYADVLHSVFLYAAPVGVVAFILALFLPQVPLRDAARAGATDLGEGFGMTEGADSERTLETVMARLMGREGRRQLPAIRVASGTELGGAETWCVAQVLLRNRHGVSADLDAIAAGTRVPASVLLPAFVQTQDGGYLTGDPSGWATTALADEQWELFTAELKGWLLLHLGTSDQPSAADVQLLDTALHRMTSRLLDEESASGRGVDGPLAVAGR</sequence>
<dbReference type="PANTHER" id="PTHR23501:SF197">
    <property type="entry name" value="COMD"/>
    <property type="match status" value="1"/>
</dbReference>
<dbReference type="Gene3D" id="1.20.1720.10">
    <property type="entry name" value="Multidrug resistance protein D"/>
    <property type="match status" value="1"/>
</dbReference>
<dbReference type="PANTHER" id="PTHR23501">
    <property type="entry name" value="MAJOR FACILITATOR SUPERFAMILY"/>
    <property type="match status" value="1"/>
</dbReference>
<evidence type="ECO:0000256" key="5">
    <source>
        <dbReference type="ARBA" id="ARBA00022989"/>
    </source>
</evidence>
<keyword evidence="3" id="KW-1003">Cell membrane</keyword>
<keyword evidence="2" id="KW-0813">Transport</keyword>
<keyword evidence="10" id="KW-1185">Reference proteome</keyword>
<comment type="caution">
    <text evidence="9">The sequence shown here is derived from an EMBL/GenBank/DDBJ whole genome shotgun (WGS) entry which is preliminary data.</text>
</comment>
<dbReference type="NCBIfam" id="TIGR00711">
    <property type="entry name" value="efflux_EmrB"/>
    <property type="match status" value="1"/>
</dbReference>
<keyword evidence="4 7" id="KW-0812">Transmembrane</keyword>
<evidence type="ECO:0000313" key="10">
    <source>
        <dbReference type="Proteomes" id="UP001596189"/>
    </source>
</evidence>
<feature type="transmembrane region" description="Helical" evidence="7">
    <location>
        <begin position="87"/>
        <end position="107"/>
    </location>
</feature>
<dbReference type="Proteomes" id="UP001596189">
    <property type="component" value="Unassembled WGS sequence"/>
</dbReference>
<dbReference type="CDD" id="cd17502">
    <property type="entry name" value="MFS_Azr1_MDR_like"/>
    <property type="match status" value="1"/>
</dbReference>
<feature type="transmembrane region" description="Helical" evidence="7">
    <location>
        <begin position="235"/>
        <end position="257"/>
    </location>
</feature>
<gene>
    <name evidence="9" type="ORF">ACFQDO_01165</name>
</gene>
<evidence type="ECO:0000256" key="3">
    <source>
        <dbReference type="ARBA" id="ARBA00022475"/>
    </source>
</evidence>
<evidence type="ECO:0000256" key="4">
    <source>
        <dbReference type="ARBA" id="ARBA00022692"/>
    </source>
</evidence>
<evidence type="ECO:0000259" key="8">
    <source>
        <dbReference type="PROSITE" id="PS50850"/>
    </source>
</evidence>
<feature type="transmembrane region" description="Helical" evidence="7">
    <location>
        <begin position="269"/>
        <end position="297"/>
    </location>
</feature>
<dbReference type="RefSeq" id="WP_345716605.1">
    <property type="nucleotide sequence ID" value="NZ_BAABFP010000005.1"/>
</dbReference>
<proteinExistence type="predicted"/>
<dbReference type="SUPFAM" id="SSF103473">
    <property type="entry name" value="MFS general substrate transporter"/>
    <property type="match status" value="2"/>
</dbReference>
<feature type="transmembrane region" description="Helical" evidence="7">
    <location>
        <begin position="20"/>
        <end position="36"/>
    </location>
</feature>
<evidence type="ECO:0000256" key="7">
    <source>
        <dbReference type="SAM" id="Phobius"/>
    </source>
</evidence>
<feature type="domain" description="Major facilitator superfamily (MFS) profile" evidence="8">
    <location>
        <begin position="23"/>
        <end position="500"/>
    </location>
</feature>
<feature type="transmembrane region" description="Helical" evidence="7">
    <location>
        <begin position="173"/>
        <end position="194"/>
    </location>
</feature>
<dbReference type="InterPro" id="IPR004638">
    <property type="entry name" value="EmrB-like"/>
</dbReference>
<accession>A0ABW1J9W8</accession>
<comment type="subcellular location">
    <subcellularLocation>
        <location evidence="1">Cell membrane</location>
        <topology evidence="1">Multi-pass membrane protein</topology>
    </subcellularLocation>
</comment>
<dbReference type="Gene3D" id="1.20.1250.20">
    <property type="entry name" value="MFS general substrate transporter like domains"/>
    <property type="match status" value="1"/>
</dbReference>
<dbReference type="PROSITE" id="PS50850">
    <property type="entry name" value="MFS"/>
    <property type="match status" value="1"/>
</dbReference>
<protein>
    <submittedName>
        <fullName evidence="9">MDR family MFS transporter</fullName>
    </submittedName>
</protein>
<evidence type="ECO:0000313" key="9">
    <source>
        <dbReference type="EMBL" id="MFC6005727.1"/>
    </source>
</evidence>
<reference evidence="10" key="1">
    <citation type="journal article" date="2019" name="Int. J. Syst. Evol. Microbiol.">
        <title>The Global Catalogue of Microorganisms (GCM) 10K type strain sequencing project: providing services to taxonomists for standard genome sequencing and annotation.</title>
        <authorList>
            <consortium name="The Broad Institute Genomics Platform"/>
            <consortium name="The Broad Institute Genome Sequencing Center for Infectious Disease"/>
            <person name="Wu L."/>
            <person name="Ma J."/>
        </authorList>
    </citation>
    <scope>NUCLEOTIDE SEQUENCE [LARGE SCALE GENOMIC DNA]</scope>
    <source>
        <strain evidence="10">KACC 14249</strain>
    </source>
</reference>
<dbReference type="InterPro" id="IPR036259">
    <property type="entry name" value="MFS_trans_sf"/>
</dbReference>
<feature type="transmembrane region" description="Helical" evidence="7">
    <location>
        <begin position="367"/>
        <end position="391"/>
    </location>
</feature>
<dbReference type="Pfam" id="PF07690">
    <property type="entry name" value="MFS_1"/>
    <property type="match status" value="2"/>
</dbReference>
<dbReference type="PRINTS" id="PR01036">
    <property type="entry name" value="TCRTETB"/>
</dbReference>
<feature type="transmembrane region" description="Helical" evidence="7">
    <location>
        <begin position="342"/>
        <end position="361"/>
    </location>
</feature>
<name>A0ABW1J9W8_9ACTN</name>
<evidence type="ECO:0000256" key="6">
    <source>
        <dbReference type="ARBA" id="ARBA00023136"/>
    </source>
</evidence>
<evidence type="ECO:0000256" key="1">
    <source>
        <dbReference type="ARBA" id="ARBA00004651"/>
    </source>
</evidence>
<feature type="transmembrane region" description="Helical" evidence="7">
    <location>
        <begin position="146"/>
        <end position="167"/>
    </location>
</feature>
<organism evidence="9 10">
    <name type="scientific">Angustibacter luteus</name>
    <dbReference type="NCBI Taxonomy" id="658456"/>
    <lineage>
        <taxon>Bacteria</taxon>
        <taxon>Bacillati</taxon>
        <taxon>Actinomycetota</taxon>
        <taxon>Actinomycetes</taxon>
        <taxon>Kineosporiales</taxon>
        <taxon>Kineosporiaceae</taxon>
    </lineage>
</organism>
<dbReference type="InterPro" id="IPR011701">
    <property type="entry name" value="MFS"/>
</dbReference>
<keyword evidence="5 7" id="KW-1133">Transmembrane helix</keyword>
<feature type="transmembrane region" description="Helical" evidence="7">
    <location>
        <begin position="317"/>
        <end position="335"/>
    </location>
</feature>
<feature type="transmembrane region" description="Helical" evidence="7">
    <location>
        <begin position="56"/>
        <end position="75"/>
    </location>
</feature>
<feature type="transmembrane region" description="Helical" evidence="7">
    <location>
        <begin position="477"/>
        <end position="495"/>
    </location>
</feature>
<dbReference type="EMBL" id="JBHSRD010000002">
    <property type="protein sequence ID" value="MFC6005727.1"/>
    <property type="molecule type" value="Genomic_DNA"/>
</dbReference>